<reference evidence="2" key="1">
    <citation type="submission" date="2022-06" db="EMBL/GenBank/DDBJ databases">
        <title>Amycolatopsis iheyaensis sp. nov., a new species of the genus Amycolatopsis isolated from soil in Iheya island, Japan.</title>
        <authorList>
            <person name="Ngamcharungchit C."/>
            <person name="Kanto H."/>
            <person name="Take A."/>
            <person name="Intra B."/>
            <person name="Matsumoto A."/>
            <person name="Panbangred W."/>
            <person name="Inahashi Y."/>
        </authorList>
    </citation>
    <scope>NUCLEOTIDE SEQUENCE</scope>
    <source>
        <strain evidence="2">OK19-0408</strain>
    </source>
</reference>
<keyword evidence="3" id="KW-1185">Reference proteome</keyword>
<dbReference type="Proteomes" id="UP001144096">
    <property type="component" value="Unassembled WGS sequence"/>
</dbReference>
<proteinExistence type="predicted"/>
<dbReference type="PANTHER" id="PTHR34219">
    <property type="entry name" value="IRON-REGULATED INNER MEMBRANE PROTEIN-RELATED"/>
    <property type="match status" value="1"/>
</dbReference>
<keyword evidence="1" id="KW-0812">Transmembrane</keyword>
<feature type="transmembrane region" description="Helical" evidence="1">
    <location>
        <begin position="177"/>
        <end position="195"/>
    </location>
</feature>
<name>A0A9X2SMJ0_9PSEU</name>
<feature type="transmembrane region" description="Helical" evidence="1">
    <location>
        <begin position="408"/>
        <end position="436"/>
    </location>
</feature>
<keyword evidence="1" id="KW-1133">Transmembrane helix</keyword>
<feature type="transmembrane region" description="Helical" evidence="1">
    <location>
        <begin position="216"/>
        <end position="236"/>
    </location>
</feature>
<evidence type="ECO:0000313" key="2">
    <source>
        <dbReference type="EMBL" id="MCR6487882.1"/>
    </source>
</evidence>
<dbReference type="NCBIfam" id="TIGR01167">
    <property type="entry name" value="LPXTG_anchor"/>
    <property type="match status" value="1"/>
</dbReference>
<accession>A0A9X2SMJ0</accession>
<dbReference type="EMBL" id="JAMXQV010000022">
    <property type="protein sequence ID" value="MCR6487882.1"/>
    <property type="molecule type" value="Genomic_DNA"/>
</dbReference>
<evidence type="ECO:0000256" key="1">
    <source>
        <dbReference type="SAM" id="Phobius"/>
    </source>
</evidence>
<organism evidence="2 3">
    <name type="scientific">Amycolatopsis iheyensis</name>
    <dbReference type="NCBI Taxonomy" id="2945988"/>
    <lineage>
        <taxon>Bacteria</taxon>
        <taxon>Bacillati</taxon>
        <taxon>Actinomycetota</taxon>
        <taxon>Actinomycetes</taxon>
        <taxon>Pseudonocardiales</taxon>
        <taxon>Pseudonocardiaceae</taxon>
        <taxon>Amycolatopsis</taxon>
    </lineage>
</organism>
<evidence type="ECO:0000313" key="3">
    <source>
        <dbReference type="Proteomes" id="UP001144096"/>
    </source>
</evidence>
<dbReference type="InterPro" id="IPR005625">
    <property type="entry name" value="PepSY-ass_TM"/>
</dbReference>
<dbReference type="PANTHER" id="PTHR34219:SF1">
    <property type="entry name" value="PEPSY DOMAIN-CONTAINING PROTEIN"/>
    <property type="match status" value="1"/>
</dbReference>
<feature type="transmembrane region" description="Helical" evidence="1">
    <location>
        <begin position="356"/>
        <end position="377"/>
    </location>
</feature>
<feature type="transmembrane region" description="Helical" evidence="1">
    <location>
        <begin position="38"/>
        <end position="61"/>
    </location>
</feature>
<sequence length="449" mass="48741">MSIDQREEPAAADPAGEAPADQRFGWSAIRPLVLRLHFYAGVFIGPFLLVAAVTGLAYVWAPQLEQSVYDHELHVAAAAGTVPLDQQAATAKALVPDGTLTGVRPGPTPTDTTQVIFNRPGLEPSFHWTVFVDPHTGAVRGQLETYGSGQAMPVRGWIDVLHRSMHLGDFGRLYSELAASWLGIVVLAGLALWFGRRRRKRAAAPSPRAKLLTWHGRTGLVLAIGLLFLSATGLTWSNHTGANISELRTQLDWTSPSVSAKVPMTTGARDIGFDGAREATLRAGLTDPVEVRPPAGPGKGYVVAQMGRSWPVQADSMAVDPATGTITDTLRFADYNLAAKLSTWGIDAHMGFLFGIWNQIALTLLAVALICVIVWGYRMWWLRRPTRGEARAGRPPLRGTWRRIPGRVLAPVLVVVAVVGYYLPLFGLSLLGFLIVDGLFEARRRKVDA</sequence>
<dbReference type="AlphaFoldDB" id="A0A9X2SMJ0"/>
<dbReference type="RefSeq" id="WP_257924452.1">
    <property type="nucleotide sequence ID" value="NZ_JAMXQV010000022.1"/>
</dbReference>
<comment type="caution">
    <text evidence="2">The sequence shown here is derived from an EMBL/GenBank/DDBJ whole genome shotgun (WGS) entry which is preliminary data.</text>
</comment>
<keyword evidence="1" id="KW-0472">Membrane</keyword>
<gene>
    <name evidence="2" type="ORF">M8542_34160</name>
</gene>
<protein>
    <submittedName>
        <fullName evidence="2">PepSY domain-containing protein</fullName>
    </submittedName>
</protein>
<dbReference type="Pfam" id="PF03929">
    <property type="entry name" value="PepSY_TM"/>
    <property type="match status" value="1"/>
</dbReference>